<dbReference type="Pfam" id="PF01869">
    <property type="entry name" value="BcrAD_BadFG"/>
    <property type="match status" value="1"/>
</dbReference>
<dbReference type="EMBL" id="BAAAUV010000004">
    <property type="protein sequence ID" value="GAA3205486.1"/>
    <property type="molecule type" value="Genomic_DNA"/>
</dbReference>
<reference evidence="3" key="1">
    <citation type="journal article" date="2019" name="Int. J. Syst. Evol. Microbiol.">
        <title>The Global Catalogue of Microorganisms (GCM) 10K type strain sequencing project: providing services to taxonomists for standard genome sequencing and annotation.</title>
        <authorList>
            <consortium name="The Broad Institute Genomics Platform"/>
            <consortium name="The Broad Institute Genome Sequencing Center for Infectious Disease"/>
            <person name="Wu L."/>
            <person name="Ma J."/>
        </authorList>
    </citation>
    <scope>NUCLEOTIDE SEQUENCE [LARGE SCALE GENOMIC DNA]</scope>
    <source>
        <strain evidence="3">JCM 9377</strain>
    </source>
</reference>
<proteinExistence type="predicted"/>
<keyword evidence="3" id="KW-1185">Reference proteome</keyword>
<accession>A0ABP6QB73</accession>
<dbReference type="InterPro" id="IPR043129">
    <property type="entry name" value="ATPase_NBD"/>
</dbReference>
<dbReference type="InterPro" id="IPR002731">
    <property type="entry name" value="ATPase_BadF"/>
</dbReference>
<gene>
    <name evidence="2" type="ORF">GCM10010468_20510</name>
</gene>
<dbReference type="PANTHER" id="PTHR43190:SF3">
    <property type="entry name" value="N-ACETYL-D-GLUCOSAMINE KINASE"/>
    <property type="match status" value="1"/>
</dbReference>
<evidence type="ECO:0000313" key="2">
    <source>
        <dbReference type="EMBL" id="GAA3205486.1"/>
    </source>
</evidence>
<comment type="caution">
    <text evidence="2">The sequence shown here is derived from an EMBL/GenBank/DDBJ whole genome shotgun (WGS) entry which is preliminary data.</text>
</comment>
<evidence type="ECO:0000259" key="1">
    <source>
        <dbReference type="Pfam" id="PF01869"/>
    </source>
</evidence>
<sequence>MGMSLLAVDGGNSKTDVAVVTAEGEVLATARTGGFQPHDDGVGGAVDVLAGAVEEALDRAGRPEIAHIAAYLAGADLPEEEVALRKEILSRGWSREATVGNDTFALLRTGTSRPWGVAVVCGAGINAVGIGPDGSVARFPALGMLSGDWGGGEDVGDAALFHAVRGEDGRGPATTLTGAVAAHFGRSTAVDVVLAVHGGELDRDLLLDLTPVLFAEAAAGDALSLQTLHRLADEVVGMAEVALRRTGQLSSPVEIVLGGGLLAARDPLLAAALSAAFTRLAPAATLVYADAPPILGAALLGLDHLAAAPAAHERLRASWPR</sequence>
<dbReference type="Gene3D" id="3.30.420.40">
    <property type="match status" value="2"/>
</dbReference>
<feature type="domain" description="ATPase BadF/BadG/BcrA/BcrD type" evidence="1">
    <location>
        <begin position="8"/>
        <end position="301"/>
    </location>
</feature>
<dbReference type="PANTHER" id="PTHR43190">
    <property type="entry name" value="N-ACETYL-D-GLUCOSAMINE KINASE"/>
    <property type="match status" value="1"/>
</dbReference>
<protein>
    <submittedName>
        <fullName evidence="2">BadF/BadG/BcrA/BcrD ATPase family protein</fullName>
    </submittedName>
</protein>
<evidence type="ECO:0000313" key="3">
    <source>
        <dbReference type="Proteomes" id="UP001501237"/>
    </source>
</evidence>
<name>A0ABP6QB73_9ACTN</name>
<dbReference type="SUPFAM" id="SSF53067">
    <property type="entry name" value="Actin-like ATPase domain"/>
    <property type="match status" value="2"/>
</dbReference>
<dbReference type="InterPro" id="IPR052519">
    <property type="entry name" value="Euk-type_GlcNAc_Kinase"/>
</dbReference>
<organism evidence="2 3">
    <name type="scientific">Actinocorallia longicatena</name>
    <dbReference type="NCBI Taxonomy" id="111803"/>
    <lineage>
        <taxon>Bacteria</taxon>
        <taxon>Bacillati</taxon>
        <taxon>Actinomycetota</taxon>
        <taxon>Actinomycetes</taxon>
        <taxon>Streptosporangiales</taxon>
        <taxon>Thermomonosporaceae</taxon>
        <taxon>Actinocorallia</taxon>
    </lineage>
</organism>
<dbReference type="Proteomes" id="UP001501237">
    <property type="component" value="Unassembled WGS sequence"/>
</dbReference>